<evidence type="ECO:0000256" key="1">
    <source>
        <dbReference type="SAM" id="SignalP"/>
    </source>
</evidence>
<feature type="chain" id="PRO_5038635193" evidence="1">
    <location>
        <begin position="20"/>
        <end position="254"/>
    </location>
</feature>
<accession>A0A852U3F8</accession>
<feature type="signal peptide" evidence="1">
    <location>
        <begin position="1"/>
        <end position="19"/>
    </location>
</feature>
<dbReference type="PANTHER" id="PTHR30383:SF2">
    <property type="entry name" value="CELLULOSE-BINDING PROTEIN"/>
    <property type="match status" value="1"/>
</dbReference>
<dbReference type="InterPro" id="IPR051532">
    <property type="entry name" value="Ester_Hydrolysis_Enzymes"/>
</dbReference>
<proteinExistence type="predicted"/>
<dbReference type="Gene3D" id="3.40.50.1110">
    <property type="entry name" value="SGNH hydrolase"/>
    <property type="match status" value="1"/>
</dbReference>
<dbReference type="InterPro" id="IPR006311">
    <property type="entry name" value="TAT_signal"/>
</dbReference>
<dbReference type="RefSeq" id="WP_179646187.1">
    <property type="nucleotide sequence ID" value="NZ_BAAAYY010000045.1"/>
</dbReference>
<organism evidence="3 4">
    <name type="scientific">Spinactinospora alkalitolerans</name>
    <dbReference type="NCBI Taxonomy" id="687207"/>
    <lineage>
        <taxon>Bacteria</taxon>
        <taxon>Bacillati</taxon>
        <taxon>Actinomycetota</taxon>
        <taxon>Actinomycetes</taxon>
        <taxon>Streptosporangiales</taxon>
        <taxon>Nocardiopsidaceae</taxon>
        <taxon>Spinactinospora</taxon>
    </lineage>
</organism>
<feature type="domain" description="SGNH hydrolase-type esterase" evidence="2">
    <location>
        <begin position="55"/>
        <end position="237"/>
    </location>
</feature>
<sequence length="254" mass="26298">MSRTSVRAALRACASPALTAVLTGAVSAVTSPAAAATGSTDAPPAGTSTVRIMPLGDSITGSPGCWRALLWNDLRQAGHTGIDFVGTLGPQGCGVPHDGDNEGHGGLLVTDAAERGLLVDWLAATDPDVVLMHFGTNDVWSGVPTETILDAYGTLVAQMRASNPDMHVVVAQIIPMDSARSCAQCGPRVRELNAAIPAWAAAESTDRSPVVVVDQWTGFDTDEDTYDGVHPDASGDRKIADRWFPAVDALLSGA</sequence>
<protein>
    <submittedName>
        <fullName evidence="3">Lysophospholipase L1-like esterase</fullName>
    </submittedName>
</protein>
<dbReference type="InterPro" id="IPR036514">
    <property type="entry name" value="SGNH_hydro_sf"/>
</dbReference>
<dbReference type="InterPro" id="IPR013830">
    <property type="entry name" value="SGNH_hydro"/>
</dbReference>
<gene>
    <name evidence="3" type="ORF">HDA32_005878</name>
</gene>
<reference evidence="3 4" key="1">
    <citation type="submission" date="2020-07" db="EMBL/GenBank/DDBJ databases">
        <title>Sequencing the genomes of 1000 actinobacteria strains.</title>
        <authorList>
            <person name="Klenk H.-P."/>
        </authorList>
    </citation>
    <scope>NUCLEOTIDE SEQUENCE [LARGE SCALE GENOMIC DNA]</scope>
    <source>
        <strain evidence="3 4">CXB654</strain>
    </source>
</reference>
<keyword evidence="4" id="KW-1185">Reference proteome</keyword>
<dbReference type="Proteomes" id="UP000589036">
    <property type="component" value="Unassembled WGS sequence"/>
</dbReference>
<keyword evidence="1" id="KW-0732">Signal</keyword>
<dbReference type="GO" id="GO:0004622">
    <property type="term" value="F:phosphatidylcholine lysophospholipase activity"/>
    <property type="evidence" value="ECO:0007669"/>
    <property type="project" value="TreeGrafter"/>
</dbReference>
<dbReference type="Pfam" id="PF13472">
    <property type="entry name" value="Lipase_GDSL_2"/>
    <property type="match status" value="1"/>
</dbReference>
<dbReference type="AlphaFoldDB" id="A0A852U3F8"/>
<evidence type="ECO:0000313" key="3">
    <source>
        <dbReference type="EMBL" id="NYE50758.1"/>
    </source>
</evidence>
<dbReference type="EMBL" id="JACCCC010000001">
    <property type="protein sequence ID" value="NYE50758.1"/>
    <property type="molecule type" value="Genomic_DNA"/>
</dbReference>
<name>A0A852U3F8_9ACTN</name>
<dbReference type="SUPFAM" id="SSF52266">
    <property type="entry name" value="SGNH hydrolase"/>
    <property type="match status" value="1"/>
</dbReference>
<evidence type="ECO:0000313" key="4">
    <source>
        <dbReference type="Proteomes" id="UP000589036"/>
    </source>
</evidence>
<comment type="caution">
    <text evidence="3">The sequence shown here is derived from an EMBL/GenBank/DDBJ whole genome shotgun (WGS) entry which is preliminary data.</text>
</comment>
<dbReference type="PANTHER" id="PTHR30383">
    <property type="entry name" value="THIOESTERASE 1/PROTEASE 1/LYSOPHOSPHOLIPASE L1"/>
    <property type="match status" value="1"/>
</dbReference>
<evidence type="ECO:0000259" key="2">
    <source>
        <dbReference type="Pfam" id="PF13472"/>
    </source>
</evidence>
<dbReference type="PROSITE" id="PS51318">
    <property type="entry name" value="TAT"/>
    <property type="match status" value="1"/>
</dbReference>
<dbReference type="CDD" id="cd01833">
    <property type="entry name" value="XynB_like"/>
    <property type="match status" value="1"/>
</dbReference>